<dbReference type="AlphaFoldDB" id="A0A0C9THX0"/>
<dbReference type="EMBL" id="KN819337">
    <property type="protein sequence ID" value="KIJ15265.1"/>
    <property type="molecule type" value="Genomic_DNA"/>
</dbReference>
<dbReference type="HOGENOM" id="CLU_1768687_0_0_1"/>
<proteinExistence type="predicted"/>
<dbReference type="OrthoDB" id="2687561at2759"/>
<sequence>MSLDSSLEVLLEALKAGGNGNEKEGLPGKRRQKKELDLGIDYLINAANRAELMCRRKVFGVYFENSTAALQDWWENKTAAVFGWAALSDLGPSLLMTNALLDRIIDGAHHHKIHTIQDLWKETSWTDSEKYGEEVLTIIRQHAAPLP</sequence>
<dbReference type="Proteomes" id="UP000053647">
    <property type="component" value="Unassembled WGS sequence"/>
</dbReference>
<reference evidence="2" key="2">
    <citation type="submission" date="2015-01" db="EMBL/GenBank/DDBJ databases">
        <title>Evolutionary Origins and Diversification of the Mycorrhizal Mutualists.</title>
        <authorList>
            <consortium name="DOE Joint Genome Institute"/>
            <consortium name="Mycorrhizal Genomics Consortium"/>
            <person name="Kohler A."/>
            <person name="Kuo A."/>
            <person name="Nagy L.G."/>
            <person name="Floudas D."/>
            <person name="Copeland A."/>
            <person name="Barry K.W."/>
            <person name="Cichocki N."/>
            <person name="Veneault-Fourrey C."/>
            <person name="LaButti K."/>
            <person name="Lindquist E.A."/>
            <person name="Lipzen A."/>
            <person name="Lundell T."/>
            <person name="Morin E."/>
            <person name="Murat C."/>
            <person name="Riley R."/>
            <person name="Ohm R."/>
            <person name="Sun H."/>
            <person name="Tunlid A."/>
            <person name="Henrissat B."/>
            <person name="Grigoriev I.V."/>
            <person name="Hibbett D.S."/>
            <person name="Martin F."/>
        </authorList>
    </citation>
    <scope>NUCLEOTIDE SEQUENCE [LARGE SCALE GENOMIC DNA]</scope>
    <source>
        <strain evidence="2">ATCC 200175</strain>
    </source>
</reference>
<keyword evidence="2" id="KW-1185">Reference proteome</keyword>
<organism evidence="1 2">
    <name type="scientific">Paxillus involutus ATCC 200175</name>
    <dbReference type="NCBI Taxonomy" id="664439"/>
    <lineage>
        <taxon>Eukaryota</taxon>
        <taxon>Fungi</taxon>
        <taxon>Dikarya</taxon>
        <taxon>Basidiomycota</taxon>
        <taxon>Agaricomycotina</taxon>
        <taxon>Agaricomycetes</taxon>
        <taxon>Agaricomycetidae</taxon>
        <taxon>Boletales</taxon>
        <taxon>Paxilineae</taxon>
        <taxon>Paxillaceae</taxon>
        <taxon>Paxillus</taxon>
    </lineage>
</organism>
<evidence type="ECO:0000313" key="1">
    <source>
        <dbReference type="EMBL" id="KIJ15265.1"/>
    </source>
</evidence>
<reference evidence="1 2" key="1">
    <citation type="submission" date="2014-06" db="EMBL/GenBank/DDBJ databases">
        <authorList>
            <consortium name="DOE Joint Genome Institute"/>
            <person name="Kuo A."/>
            <person name="Kohler A."/>
            <person name="Nagy L.G."/>
            <person name="Floudas D."/>
            <person name="Copeland A."/>
            <person name="Barry K.W."/>
            <person name="Cichocki N."/>
            <person name="Veneault-Fourrey C."/>
            <person name="LaButti K."/>
            <person name="Lindquist E.A."/>
            <person name="Lipzen A."/>
            <person name="Lundell T."/>
            <person name="Morin E."/>
            <person name="Murat C."/>
            <person name="Sun H."/>
            <person name="Tunlid A."/>
            <person name="Henrissat B."/>
            <person name="Grigoriev I.V."/>
            <person name="Hibbett D.S."/>
            <person name="Martin F."/>
            <person name="Nordberg H.P."/>
            <person name="Cantor M.N."/>
            <person name="Hua S.X."/>
        </authorList>
    </citation>
    <scope>NUCLEOTIDE SEQUENCE [LARGE SCALE GENOMIC DNA]</scope>
    <source>
        <strain evidence="1 2">ATCC 200175</strain>
    </source>
</reference>
<gene>
    <name evidence="1" type="ORF">PAXINDRAFT_77373</name>
</gene>
<evidence type="ECO:0000313" key="2">
    <source>
        <dbReference type="Proteomes" id="UP000053647"/>
    </source>
</evidence>
<name>A0A0C9THX0_PAXIN</name>
<protein>
    <submittedName>
        <fullName evidence="1">Uncharacterized protein</fullName>
    </submittedName>
</protein>
<accession>A0A0C9THX0</accession>